<accession>A0A3U2D240</accession>
<name>A0A3U2D240_SALET</name>
<protein>
    <submittedName>
        <fullName evidence="2">Uncharacterized protein</fullName>
    </submittedName>
</protein>
<keyword evidence="1" id="KW-0472">Membrane</keyword>
<evidence type="ECO:0000313" key="2">
    <source>
        <dbReference type="EMBL" id="ECG1778273.1"/>
    </source>
</evidence>
<feature type="transmembrane region" description="Helical" evidence="1">
    <location>
        <begin position="236"/>
        <end position="259"/>
    </location>
</feature>
<sequence length="260" mass="30777">MKVINQLKKFDKKRTPDDGRISLLYENAIKYDMYSVYIKDKNDTEYLFDCLVDGKIKAFKWDDEERRFHISSCLDISEVTPDSFFGVYYYRAHELRFNSLNDLTFLRELFFRVKSNYENIKFSREKYIYRQQKKEITDVMFVLSTIIRMYREWDAQTVFSEFSIMTEVAGSLWVYHDDKNRMRKELRLCLNSLVQNGDLVETSSGFRPTGKALNTISTFNKDEVRYRENLSTQKKMFWATFFAAVGGVGSMIAAIIGLLK</sequence>
<dbReference type="AlphaFoldDB" id="A0A3U2D240"/>
<evidence type="ECO:0000256" key="1">
    <source>
        <dbReference type="SAM" id="Phobius"/>
    </source>
</evidence>
<organism evidence="2">
    <name type="scientific">Salmonella enterica I</name>
    <dbReference type="NCBI Taxonomy" id="59201"/>
    <lineage>
        <taxon>Bacteria</taxon>
        <taxon>Pseudomonadati</taxon>
        <taxon>Pseudomonadota</taxon>
        <taxon>Gammaproteobacteria</taxon>
        <taxon>Enterobacterales</taxon>
        <taxon>Enterobacteriaceae</taxon>
        <taxon>Salmonella</taxon>
    </lineage>
</organism>
<keyword evidence="1" id="KW-0812">Transmembrane</keyword>
<proteinExistence type="predicted"/>
<reference evidence="2" key="1">
    <citation type="submission" date="2018-11" db="EMBL/GenBank/DDBJ databases">
        <authorList>
            <person name="Ashton P.M."/>
            <person name="Dallman T."/>
            <person name="Nair S."/>
            <person name="De Pinna E."/>
            <person name="Peters T."/>
            <person name="Grant K."/>
        </authorList>
    </citation>
    <scope>NUCLEOTIDE SEQUENCE</scope>
    <source>
        <strain evidence="2">638103</strain>
    </source>
</reference>
<keyword evidence="1" id="KW-1133">Transmembrane helix</keyword>
<dbReference type="EMBL" id="AAINNQ010000059">
    <property type="protein sequence ID" value="ECG1778273.1"/>
    <property type="molecule type" value="Genomic_DNA"/>
</dbReference>
<comment type="caution">
    <text evidence="2">The sequence shown here is derived from an EMBL/GenBank/DDBJ whole genome shotgun (WGS) entry which is preliminary data.</text>
</comment>
<gene>
    <name evidence="2" type="ORF">EHB73_24570</name>
</gene>